<reference evidence="1 2" key="1">
    <citation type="submission" date="2020-09" db="EMBL/GenBank/DDBJ databases">
        <title>De no assembly of potato wild relative species, Solanum commersonii.</title>
        <authorList>
            <person name="Cho K."/>
        </authorList>
    </citation>
    <scope>NUCLEOTIDE SEQUENCE [LARGE SCALE GENOMIC DNA]</scope>
    <source>
        <strain evidence="1">LZ3.2</strain>
        <tissue evidence="1">Leaf</tissue>
    </source>
</reference>
<name>A0A9J5Y7C1_SOLCO</name>
<comment type="caution">
    <text evidence="1">The sequence shown here is derived from an EMBL/GenBank/DDBJ whole genome shotgun (WGS) entry which is preliminary data.</text>
</comment>
<evidence type="ECO:0000313" key="1">
    <source>
        <dbReference type="EMBL" id="KAG5596587.1"/>
    </source>
</evidence>
<proteinExistence type="predicted"/>
<keyword evidence="2" id="KW-1185">Reference proteome</keyword>
<protein>
    <submittedName>
        <fullName evidence="1">Uncharacterized protein</fullName>
    </submittedName>
</protein>
<gene>
    <name evidence="1" type="ORF">H5410_037819</name>
</gene>
<evidence type="ECO:0000313" key="2">
    <source>
        <dbReference type="Proteomes" id="UP000824120"/>
    </source>
</evidence>
<dbReference type="AlphaFoldDB" id="A0A9J5Y7C1"/>
<accession>A0A9J5Y7C1</accession>
<sequence length="92" mass="10467">MDPFLRGLFIQLALMDSRTGPLMHHYEGSYNLQEQLWSVVAQLLCKELSASREDNSRICAKVNPKSSISCSCLAQTAFPRLLCQSKFMPHFM</sequence>
<dbReference type="Proteomes" id="UP000824120">
    <property type="component" value="Chromosome 7"/>
</dbReference>
<organism evidence="1 2">
    <name type="scientific">Solanum commersonii</name>
    <name type="common">Commerson's wild potato</name>
    <name type="synonym">Commerson's nightshade</name>
    <dbReference type="NCBI Taxonomy" id="4109"/>
    <lineage>
        <taxon>Eukaryota</taxon>
        <taxon>Viridiplantae</taxon>
        <taxon>Streptophyta</taxon>
        <taxon>Embryophyta</taxon>
        <taxon>Tracheophyta</taxon>
        <taxon>Spermatophyta</taxon>
        <taxon>Magnoliopsida</taxon>
        <taxon>eudicotyledons</taxon>
        <taxon>Gunneridae</taxon>
        <taxon>Pentapetalae</taxon>
        <taxon>asterids</taxon>
        <taxon>lamiids</taxon>
        <taxon>Solanales</taxon>
        <taxon>Solanaceae</taxon>
        <taxon>Solanoideae</taxon>
        <taxon>Solaneae</taxon>
        <taxon>Solanum</taxon>
    </lineage>
</organism>
<dbReference type="EMBL" id="JACXVP010000007">
    <property type="protein sequence ID" value="KAG5596587.1"/>
    <property type="molecule type" value="Genomic_DNA"/>
</dbReference>